<reference evidence="13" key="2">
    <citation type="submission" date="2015-02" db="EMBL/GenBank/DDBJ databases">
        <authorList>
            <person name="Vasilyev I.Y."/>
            <person name="Siniagina M.N."/>
            <person name="Malanin S.Y."/>
            <person name="Boulygina E.A."/>
            <person name="Grygoryeva T.V."/>
            <person name="Yarullina D.R."/>
            <person name="Ilinskaya O.N."/>
        </authorList>
    </citation>
    <scope>NUCLEOTIDE SEQUENCE</scope>
    <source>
        <strain evidence="13">VKM Ac-1804</strain>
    </source>
</reference>
<gene>
    <name evidence="12" type="primary">corA</name>
    <name evidence="14" type="ORF">SAMN06295879_1937</name>
    <name evidence="13" type="ORF">TZ00_12605</name>
</gene>
<keyword evidence="6 12" id="KW-0460">Magnesium</keyword>
<evidence type="ECO:0000313" key="16">
    <source>
        <dbReference type="Proteomes" id="UP000189735"/>
    </source>
</evidence>
<keyword evidence="3 12" id="KW-0813">Transport</keyword>
<dbReference type="NCBIfam" id="TIGR00383">
    <property type="entry name" value="corA"/>
    <property type="match status" value="1"/>
</dbReference>
<reference evidence="14" key="4">
    <citation type="submission" date="2017-02" db="EMBL/GenBank/DDBJ databases">
        <authorList>
            <person name="Peterson S.W."/>
        </authorList>
    </citation>
    <scope>NUCLEOTIDE SEQUENCE [LARGE SCALE GENOMIC DNA]</scope>
    <source>
        <strain evidence="14">VKM Ac-2052</strain>
    </source>
</reference>
<dbReference type="InterPro" id="IPR045863">
    <property type="entry name" value="CorA_TM1_TM2"/>
</dbReference>
<evidence type="ECO:0000256" key="11">
    <source>
        <dbReference type="ARBA" id="ARBA00045497"/>
    </source>
</evidence>
<evidence type="ECO:0000256" key="3">
    <source>
        <dbReference type="ARBA" id="ARBA00022448"/>
    </source>
</evidence>
<dbReference type="EMBL" id="FUYG01000004">
    <property type="protein sequence ID" value="SKA94389.1"/>
    <property type="molecule type" value="Genomic_DNA"/>
</dbReference>
<evidence type="ECO:0000256" key="5">
    <source>
        <dbReference type="ARBA" id="ARBA00022692"/>
    </source>
</evidence>
<name>A0A1T4XXT7_9MICO</name>
<keyword evidence="5 12" id="KW-0812">Transmembrane</keyword>
<comment type="similarity">
    <text evidence="2 12">Belongs to the CorA metal ion transporter (MIT) (TC 1.A.35) family.</text>
</comment>
<protein>
    <recommendedName>
        <fullName evidence="12">Magnesium transport protein CorA</fullName>
    </recommendedName>
</protein>
<dbReference type="CDD" id="cd12830">
    <property type="entry name" value="MtCorA-like"/>
    <property type="match status" value="1"/>
</dbReference>
<evidence type="ECO:0000256" key="1">
    <source>
        <dbReference type="ARBA" id="ARBA00004651"/>
    </source>
</evidence>
<keyword evidence="7 12" id="KW-1133">Transmembrane helix</keyword>
<comment type="catalytic activity">
    <reaction evidence="10">
        <text>Mg(2+)(in) = Mg(2+)(out)</text>
        <dbReference type="Rhea" id="RHEA:29827"/>
        <dbReference type="ChEBI" id="CHEBI:18420"/>
    </reaction>
</comment>
<evidence type="ECO:0000256" key="12">
    <source>
        <dbReference type="RuleBase" id="RU362010"/>
    </source>
</evidence>
<proteinExistence type="inferred from homology"/>
<dbReference type="AlphaFoldDB" id="A0A1T4XXT7"/>
<evidence type="ECO:0000256" key="4">
    <source>
        <dbReference type="ARBA" id="ARBA00022475"/>
    </source>
</evidence>
<dbReference type="SUPFAM" id="SSF144083">
    <property type="entry name" value="Magnesium transport protein CorA, transmembrane region"/>
    <property type="match status" value="1"/>
</dbReference>
<evidence type="ECO:0000256" key="2">
    <source>
        <dbReference type="ARBA" id="ARBA00009765"/>
    </source>
</evidence>
<keyword evidence="8 12" id="KW-0406">Ion transport</keyword>
<dbReference type="GO" id="GO:0015087">
    <property type="term" value="F:cobalt ion transmembrane transporter activity"/>
    <property type="evidence" value="ECO:0007669"/>
    <property type="project" value="UniProtKB-UniRule"/>
</dbReference>
<comment type="function">
    <text evidence="11">Mediates influx of magnesium ions. Alternates between open and closed states. Activated by low cytoplasmic Mg(2+) levels. Inactive when cytoplasmic Mg(2+) levels are high.</text>
</comment>
<keyword evidence="15" id="KW-1185">Reference proteome</keyword>
<feature type="transmembrane region" description="Helical" evidence="12">
    <location>
        <begin position="299"/>
        <end position="319"/>
    </location>
</feature>
<reference evidence="16" key="3">
    <citation type="submission" date="2017-02" db="EMBL/GenBank/DDBJ databases">
        <authorList>
            <person name="Varghese N."/>
            <person name="Submissions S."/>
        </authorList>
    </citation>
    <scope>NUCLEOTIDE SEQUENCE [LARGE SCALE GENOMIC DNA]</scope>
    <source>
        <strain evidence="16">VKM Ac-2052</strain>
    </source>
</reference>
<reference evidence="13 15" key="1">
    <citation type="journal article" date="2001" name="Int. J. Syst. Evol. Microbiol.">
        <title>Agreia bicolorata gen. nov., sp. nov., to accommodate actinobacteria isolated from narrow reed grass infected by the nematode Heteroanguina graminophila.</title>
        <authorList>
            <person name="Evtushenko L.I."/>
            <person name="Dorofeeva L.V."/>
            <person name="Dobrovolskaya T.G."/>
            <person name="Streshinskaya G.M."/>
            <person name="Subbotin S.A."/>
            <person name="Tiedje J.M."/>
        </authorList>
    </citation>
    <scope>NUCLEOTIDE SEQUENCE [LARGE SCALE GENOMIC DNA]</scope>
    <source>
        <strain evidence="13 15">VKM Ac-1804</strain>
    </source>
</reference>
<comment type="subcellular location">
    <subcellularLocation>
        <location evidence="1">Cell membrane</location>
        <topology evidence="1">Multi-pass membrane protein</topology>
    </subcellularLocation>
    <subcellularLocation>
        <location evidence="12">Membrane</location>
        <topology evidence="12">Multi-pass membrane protein</topology>
    </subcellularLocation>
</comment>
<evidence type="ECO:0000256" key="8">
    <source>
        <dbReference type="ARBA" id="ARBA00023065"/>
    </source>
</evidence>
<dbReference type="InterPro" id="IPR045861">
    <property type="entry name" value="CorA_cytoplasmic_dom"/>
</dbReference>
<sequence>MTVIDNAIYADGVRTDNPETLDETFELLTERRGFAWIDLDRPSPEELQAVADEFELHPLAVEDALAGHQRAKLERYGDTQFVVLRPALYRDDIEKVEFGEVHLFVGDTFVVTVRRAAQPDLSAVRERLEASPDLLARGPQAVLYAVLDCVVDDYMPVAAGLENDIDEIEDELFEGGATELSRRIYELSREVMMFQRATHPLLDVVGELKQRVGDHAVDLEVSRGFRDVLDHTHRIVDRVDAYRALLENALTTHLTLVGQDQNDQVKKISSWAAILFAPTLVGTIYGMNFDNMPELHWAFGYPLAVLAMIVMGGVLYSVFRRKGWL</sequence>
<evidence type="ECO:0000256" key="10">
    <source>
        <dbReference type="ARBA" id="ARBA00034269"/>
    </source>
</evidence>
<evidence type="ECO:0000313" key="15">
    <source>
        <dbReference type="Proteomes" id="UP000032503"/>
    </source>
</evidence>
<dbReference type="GO" id="GO:0015095">
    <property type="term" value="F:magnesium ion transmembrane transporter activity"/>
    <property type="evidence" value="ECO:0007669"/>
    <property type="project" value="UniProtKB-UniRule"/>
</dbReference>
<dbReference type="InterPro" id="IPR004488">
    <property type="entry name" value="Mg/Co-transport_prot_CorA"/>
</dbReference>
<organism evidence="14 16">
    <name type="scientific">Agreia bicolorata</name>
    <dbReference type="NCBI Taxonomy" id="110935"/>
    <lineage>
        <taxon>Bacteria</taxon>
        <taxon>Bacillati</taxon>
        <taxon>Actinomycetota</taxon>
        <taxon>Actinomycetes</taxon>
        <taxon>Micrococcales</taxon>
        <taxon>Microbacteriaceae</taxon>
        <taxon>Agreia</taxon>
    </lineage>
</organism>
<dbReference type="EMBL" id="JYFC01000005">
    <property type="protein sequence ID" value="KJC63859.1"/>
    <property type="molecule type" value="Genomic_DNA"/>
</dbReference>
<dbReference type="PANTHER" id="PTHR46494">
    <property type="entry name" value="CORA FAMILY METAL ION TRANSPORTER (EUROFUNG)"/>
    <property type="match status" value="1"/>
</dbReference>
<evidence type="ECO:0000313" key="13">
    <source>
        <dbReference type="EMBL" id="KJC63859.1"/>
    </source>
</evidence>
<dbReference type="GO" id="GO:0000287">
    <property type="term" value="F:magnesium ion binding"/>
    <property type="evidence" value="ECO:0007669"/>
    <property type="project" value="TreeGrafter"/>
</dbReference>
<evidence type="ECO:0000256" key="6">
    <source>
        <dbReference type="ARBA" id="ARBA00022842"/>
    </source>
</evidence>
<dbReference type="RefSeq" id="WP_044442189.1">
    <property type="nucleotide sequence ID" value="NZ_FUYG01000004.1"/>
</dbReference>
<dbReference type="Gene3D" id="3.30.460.20">
    <property type="entry name" value="CorA soluble domain-like"/>
    <property type="match status" value="1"/>
</dbReference>
<dbReference type="GO" id="GO:0050897">
    <property type="term" value="F:cobalt ion binding"/>
    <property type="evidence" value="ECO:0007669"/>
    <property type="project" value="TreeGrafter"/>
</dbReference>
<evidence type="ECO:0000256" key="9">
    <source>
        <dbReference type="ARBA" id="ARBA00023136"/>
    </source>
</evidence>
<dbReference type="FunFam" id="1.20.58.340:FF:000004">
    <property type="entry name" value="Magnesium transport protein CorA"/>
    <property type="match status" value="1"/>
</dbReference>
<evidence type="ECO:0000256" key="7">
    <source>
        <dbReference type="ARBA" id="ARBA00022989"/>
    </source>
</evidence>
<keyword evidence="9 12" id="KW-0472">Membrane</keyword>
<dbReference type="Gene3D" id="1.20.58.340">
    <property type="entry name" value="Magnesium transport protein CorA, transmembrane region"/>
    <property type="match status" value="2"/>
</dbReference>
<keyword evidence="4 12" id="KW-1003">Cell membrane</keyword>
<accession>A0A1T4XXT7</accession>
<dbReference type="InterPro" id="IPR002523">
    <property type="entry name" value="MgTranspt_CorA/ZnTranspt_ZntB"/>
</dbReference>
<dbReference type="PANTHER" id="PTHR46494:SF1">
    <property type="entry name" value="CORA FAMILY METAL ION TRANSPORTER (EUROFUNG)"/>
    <property type="match status" value="1"/>
</dbReference>
<dbReference type="GO" id="GO:0005886">
    <property type="term" value="C:plasma membrane"/>
    <property type="evidence" value="ECO:0007669"/>
    <property type="project" value="UniProtKB-SubCell"/>
</dbReference>
<feature type="transmembrane region" description="Helical" evidence="12">
    <location>
        <begin position="268"/>
        <end position="287"/>
    </location>
</feature>
<dbReference type="Pfam" id="PF01544">
    <property type="entry name" value="CorA"/>
    <property type="match status" value="1"/>
</dbReference>
<dbReference type="SUPFAM" id="SSF143865">
    <property type="entry name" value="CorA soluble domain-like"/>
    <property type="match status" value="1"/>
</dbReference>
<evidence type="ECO:0000313" key="14">
    <source>
        <dbReference type="EMBL" id="SKA94389.1"/>
    </source>
</evidence>
<dbReference type="Proteomes" id="UP000189735">
    <property type="component" value="Unassembled WGS sequence"/>
</dbReference>
<dbReference type="Proteomes" id="UP000032503">
    <property type="component" value="Unassembled WGS sequence"/>
</dbReference>